<dbReference type="InterPro" id="IPR053185">
    <property type="entry name" value="SET_domain_protein"/>
</dbReference>
<dbReference type="OrthoDB" id="265717at2759"/>
<evidence type="ECO:0000313" key="2">
    <source>
        <dbReference type="EMBL" id="KAF1952906.1"/>
    </source>
</evidence>
<accession>A0A6A5TQ41</accession>
<evidence type="ECO:0000313" key="3">
    <source>
        <dbReference type="Proteomes" id="UP000800035"/>
    </source>
</evidence>
<dbReference type="PROSITE" id="PS50280">
    <property type="entry name" value="SET"/>
    <property type="match status" value="1"/>
</dbReference>
<dbReference type="EMBL" id="ML977007">
    <property type="protein sequence ID" value="KAF1952906.1"/>
    <property type="molecule type" value="Genomic_DNA"/>
</dbReference>
<dbReference type="SUPFAM" id="SSF82199">
    <property type="entry name" value="SET domain"/>
    <property type="match status" value="1"/>
</dbReference>
<feature type="non-terminal residue" evidence="2">
    <location>
        <position position="326"/>
    </location>
</feature>
<dbReference type="PANTHER" id="PTHR47332:SF2">
    <property type="entry name" value="SET-6"/>
    <property type="match status" value="1"/>
</dbReference>
<dbReference type="Pfam" id="PF00856">
    <property type="entry name" value="SET"/>
    <property type="match status" value="1"/>
</dbReference>
<dbReference type="CDD" id="cd20071">
    <property type="entry name" value="SET_SMYD"/>
    <property type="match status" value="1"/>
</dbReference>
<keyword evidence="3" id="KW-1185">Reference proteome</keyword>
<evidence type="ECO:0000259" key="1">
    <source>
        <dbReference type="PROSITE" id="PS50280"/>
    </source>
</evidence>
<feature type="domain" description="SET" evidence="1">
    <location>
        <begin position="9"/>
        <end position="159"/>
    </location>
</feature>
<dbReference type="InterPro" id="IPR001214">
    <property type="entry name" value="SET_dom"/>
</dbReference>
<dbReference type="Gene3D" id="1.25.40.10">
    <property type="entry name" value="Tetratricopeptide repeat domain"/>
    <property type="match status" value="1"/>
</dbReference>
<sequence>METKQDSRHLVEMRKSTGKGLGIFAIADIPRGTRVIAEAALLKIDRNNTDARNILYAFESLSASQQGSYLELHGFACAAFRHAAEQEMGRSWQEMPELQRRVLAIFAANAFGDVFLLGSRINHSCIPNIHFAYNSILEKETFHAVRDITAGEELTISYNNGVNRTKSQRQAELDNWGFICTCAACEITAEGKEREAKRVQLFSLDQELAINMRIRTSESWKKALKLAQNLAAVQKSEGLLCRDLSVSYYDAARSCVMLGQTRMALLWAEKELEVDRYCVGEDHPDYATELDMVQKLREAVESSKPVDASVTEWFDLQSSSGDPCAI</sequence>
<proteinExistence type="predicted"/>
<protein>
    <submittedName>
        <fullName evidence="2">TPR domain protein</fullName>
    </submittedName>
</protein>
<dbReference type="PANTHER" id="PTHR47332">
    <property type="entry name" value="SET DOMAIN-CONTAINING PROTEIN 5"/>
    <property type="match status" value="1"/>
</dbReference>
<dbReference type="Gene3D" id="2.170.270.10">
    <property type="entry name" value="SET domain"/>
    <property type="match status" value="1"/>
</dbReference>
<dbReference type="SMART" id="SM00317">
    <property type="entry name" value="SET"/>
    <property type="match status" value="1"/>
</dbReference>
<organism evidence="2 3">
    <name type="scientific">Byssothecium circinans</name>
    <dbReference type="NCBI Taxonomy" id="147558"/>
    <lineage>
        <taxon>Eukaryota</taxon>
        <taxon>Fungi</taxon>
        <taxon>Dikarya</taxon>
        <taxon>Ascomycota</taxon>
        <taxon>Pezizomycotina</taxon>
        <taxon>Dothideomycetes</taxon>
        <taxon>Pleosporomycetidae</taxon>
        <taxon>Pleosporales</taxon>
        <taxon>Massarineae</taxon>
        <taxon>Massarinaceae</taxon>
        <taxon>Byssothecium</taxon>
    </lineage>
</organism>
<dbReference type="Proteomes" id="UP000800035">
    <property type="component" value="Unassembled WGS sequence"/>
</dbReference>
<gene>
    <name evidence="2" type="ORF">CC80DRAFT_495034</name>
</gene>
<dbReference type="InterPro" id="IPR011990">
    <property type="entry name" value="TPR-like_helical_dom_sf"/>
</dbReference>
<dbReference type="AlphaFoldDB" id="A0A6A5TQ41"/>
<name>A0A6A5TQ41_9PLEO</name>
<reference evidence="2" key="1">
    <citation type="journal article" date="2020" name="Stud. Mycol.">
        <title>101 Dothideomycetes genomes: a test case for predicting lifestyles and emergence of pathogens.</title>
        <authorList>
            <person name="Haridas S."/>
            <person name="Albert R."/>
            <person name="Binder M."/>
            <person name="Bloem J."/>
            <person name="Labutti K."/>
            <person name="Salamov A."/>
            <person name="Andreopoulos B."/>
            <person name="Baker S."/>
            <person name="Barry K."/>
            <person name="Bills G."/>
            <person name="Bluhm B."/>
            <person name="Cannon C."/>
            <person name="Castanera R."/>
            <person name="Culley D."/>
            <person name="Daum C."/>
            <person name="Ezra D."/>
            <person name="Gonzalez J."/>
            <person name="Henrissat B."/>
            <person name="Kuo A."/>
            <person name="Liang C."/>
            <person name="Lipzen A."/>
            <person name="Lutzoni F."/>
            <person name="Magnuson J."/>
            <person name="Mondo S."/>
            <person name="Nolan M."/>
            <person name="Ohm R."/>
            <person name="Pangilinan J."/>
            <person name="Park H.-J."/>
            <person name="Ramirez L."/>
            <person name="Alfaro M."/>
            <person name="Sun H."/>
            <person name="Tritt A."/>
            <person name="Yoshinaga Y."/>
            <person name="Zwiers L.-H."/>
            <person name="Turgeon B."/>
            <person name="Goodwin S."/>
            <person name="Spatafora J."/>
            <person name="Crous P."/>
            <person name="Grigoriev I."/>
        </authorList>
    </citation>
    <scope>NUCLEOTIDE SEQUENCE</scope>
    <source>
        <strain evidence="2">CBS 675.92</strain>
    </source>
</reference>
<dbReference type="InterPro" id="IPR046341">
    <property type="entry name" value="SET_dom_sf"/>
</dbReference>